<dbReference type="SMART" id="SM00065">
    <property type="entry name" value="GAF"/>
    <property type="match status" value="1"/>
</dbReference>
<feature type="domain" description="Response regulatory" evidence="8">
    <location>
        <begin position="730"/>
        <end position="849"/>
    </location>
</feature>
<dbReference type="Gene3D" id="3.30.565.10">
    <property type="entry name" value="Histidine kinase-like ATPase, C-terminal domain"/>
    <property type="match status" value="1"/>
</dbReference>
<evidence type="ECO:0000259" key="7">
    <source>
        <dbReference type="PROSITE" id="PS50109"/>
    </source>
</evidence>
<dbReference type="PRINTS" id="PR00344">
    <property type="entry name" value="BCTRLSENSOR"/>
</dbReference>
<dbReference type="CDD" id="cd17546">
    <property type="entry name" value="REC_hyHK_CKI1_RcsC-like"/>
    <property type="match status" value="1"/>
</dbReference>
<dbReference type="InterPro" id="IPR036890">
    <property type="entry name" value="HATPase_C_sf"/>
</dbReference>
<keyword evidence="3 6" id="KW-0597">Phosphoprotein</keyword>
<gene>
    <name evidence="9" type="ORF">AMSG_01694</name>
</gene>
<dbReference type="PANTHER" id="PTHR43047">
    <property type="entry name" value="TWO-COMPONENT HISTIDINE PROTEIN KINASE"/>
    <property type="match status" value="1"/>
</dbReference>
<reference evidence="9 10" key="1">
    <citation type="submission" date="2010-05" db="EMBL/GenBank/DDBJ databases">
        <title>The Genome Sequence of Thecamonas trahens ATCC 50062.</title>
        <authorList>
            <consortium name="The Broad Institute Genome Sequencing Platform"/>
            <person name="Russ C."/>
            <person name="Cuomo C."/>
            <person name="Shea T."/>
            <person name="Young S.K."/>
            <person name="Zeng Q."/>
            <person name="Koehrsen M."/>
            <person name="Haas B."/>
            <person name="Borodovsky M."/>
            <person name="Guigo R."/>
            <person name="Alvarado L."/>
            <person name="Berlin A."/>
            <person name="Bochicchio J."/>
            <person name="Borenstein D."/>
            <person name="Chapman S."/>
            <person name="Chen Z."/>
            <person name="Freedman E."/>
            <person name="Gellesch M."/>
            <person name="Goldberg J."/>
            <person name="Griggs A."/>
            <person name="Gujja S."/>
            <person name="Heilman E."/>
            <person name="Heiman D."/>
            <person name="Hepburn T."/>
            <person name="Howarth C."/>
            <person name="Jen D."/>
            <person name="Larson L."/>
            <person name="Mehta T."/>
            <person name="Park D."/>
            <person name="Pearson M."/>
            <person name="Roberts A."/>
            <person name="Saif S."/>
            <person name="Shenoy N."/>
            <person name="Sisk P."/>
            <person name="Stolte C."/>
            <person name="Sykes S."/>
            <person name="Thomson T."/>
            <person name="Walk T."/>
            <person name="White J."/>
            <person name="Yandava C."/>
            <person name="Burger G."/>
            <person name="Gray M.W."/>
            <person name="Holland P.W.H."/>
            <person name="King N."/>
            <person name="Lang F.B.F."/>
            <person name="Roger A.J."/>
            <person name="Ruiz-Trillo I."/>
            <person name="Lander E."/>
            <person name="Nusbaum C."/>
        </authorList>
    </citation>
    <scope>NUCLEOTIDE SEQUENCE [LARGE SCALE GENOMIC DNA]</scope>
    <source>
        <strain evidence="9 10">ATCC 50062</strain>
    </source>
</reference>
<dbReference type="SUPFAM" id="SSF55781">
    <property type="entry name" value="GAF domain-like"/>
    <property type="match status" value="1"/>
</dbReference>
<dbReference type="InterPro" id="IPR005467">
    <property type="entry name" value="His_kinase_dom"/>
</dbReference>
<evidence type="ECO:0000256" key="4">
    <source>
        <dbReference type="ARBA" id="ARBA00022679"/>
    </source>
</evidence>
<organism evidence="9 10">
    <name type="scientific">Thecamonas trahens ATCC 50062</name>
    <dbReference type="NCBI Taxonomy" id="461836"/>
    <lineage>
        <taxon>Eukaryota</taxon>
        <taxon>Apusozoa</taxon>
        <taxon>Apusomonadida</taxon>
        <taxon>Apusomonadidae</taxon>
        <taxon>Thecamonas</taxon>
    </lineage>
</organism>
<dbReference type="GeneID" id="25561435"/>
<name>A0A0L0DRF4_THETB</name>
<dbReference type="eggNOG" id="KOG0519">
    <property type="taxonomic scope" value="Eukaryota"/>
</dbReference>
<dbReference type="Pfam" id="PF00512">
    <property type="entry name" value="HisKA"/>
    <property type="match status" value="1"/>
</dbReference>
<dbReference type="Gene3D" id="3.30.450.40">
    <property type="match status" value="1"/>
</dbReference>
<dbReference type="EMBL" id="GL349438">
    <property type="protein sequence ID" value="KNC54842.1"/>
    <property type="molecule type" value="Genomic_DNA"/>
</dbReference>
<comment type="catalytic activity">
    <reaction evidence="1">
        <text>ATP + protein L-histidine = ADP + protein N-phospho-L-histidine.</text>
        <dbReference type="EC" id="2.7.13.3"/>
    </reaction>
</comment>
<feature type="modified residue" description="4-aspartylphosphate" evidence="6">
    <location>
        <position position="785"/>
    </location>
</feature>
<dbReference type="InterPro" id="IPR000014">
    <property type="entry name" value="PAS"/>
</dbReference>
<dbReference type="InterPro" id="IPR003661">
    <property type="entry name" value="HisK_dim/P_dom"/>
</dbReference>
<proteinExistence type="predicted"/>
<dbReference type="SUPFAM" id="SSF52172">
    <property type="entry name" value="CheY-like"/>
    <property type="match status" value="1"/>
</dbReference>
<dbReference type="Proteomes" id="UP000054408">
    <property type="component" value="Unassembled WGS sequence"/>
</dbReference>
<dbReference type="InterPro" id="IPR003594">
    <property type="entry name" value="HATPase_dom"/>
</dbReference>
<sequence length="851" mass="90850">MSGDPSEYSVVAEALKRFGRPELLSLAKVAELRNDVLPLITAEQLASLAGLPLGVAVHIVASVASSTAAGASTTAGATAAAGKSDSSLPSLSRSVSRQMTERFTVEVATGRVELAAEESDGKSSLPQLWTSGRNHAVVRVNAAALEMLGAGGVDELEGKVLADLVPPEYGHALVLMQEGLQRVEGVYGPVRIEVAVGSESRRFMEHSAIAMDDATAMHLFNPVDVGSGSESGTAAAAVQDEQTARLLLDVFSRAGNVHDKTERGLEIVGRRLGVDMAIFSRVVDEVYEVMANWDASGGLKDGMTFPLGNTYCSITLATASQVSIPVWSSSPYRMHPCFEAFQLEAYIGTPVESQGKTFGTVNFTSKSPRAVPFTEGERYVVKLLAMLVGRALDEAALDQALADLAALNDSLDLKVQERTAALEVMAAKAREASEAKSHFLGVVSHEIRTPLHGMSAMIDFLHDTQLDETQTQFVDTARSEVANLRTLVESILTFTRASDPARELERGQLALGEVVRFKPGEMLEQAVRVLEPKAAEVNVQLRLELGRALKAGKDVAQARGALSRICLNLVENGIKYRRKSGVEPFVTISGGLKAGKDGQPQLVIQVHDNGVGMSQAVKDTAFEPFSQGRMDHQREYGGLGLGLSIVKQLADAMGGSIELISDVGLGTTVTVTVPAQAENSNPDANEHDLRNISAIDFTDLDASTEQTDEDEGDGSASPAAVGSDGKPLLKVLMVDDVLTNRLIVSRMLMLYPDASCDVMEAVDGTKALKQIRALLPSVYDVILMDVSMPLMNGLDATRHIREIPEYADVPIIGVSAAAAEKECLEAGMTFFLAKPFSHEVFAAVLRANVRR</sequence>
<dbReference type="PROSITE" id="PS50110">
    <property type="entry name" value="RESPONSE_REGULATORY"/>
    <property type="match status" value="1"/>
</dbReference>
<dbReference type="SUPFAM" id="SSF55874">
    <property type="entry name" value="ATPase domain of HSP90 chaperone/DNA topoisomerase II/histidine kinase"/>
    <property type="match status" value="1"/>
</dbReference>
<evidence type="ECO:0000256" key="2">
    <source>
        <dbReference type="ARBA" id="ARBA00012438"/>
    </source>
</evidence>
<dbReference type="SUPFAM" id="SSF47384">
    <property type="entry name" value="Homodimeric domain of signal transducing histidine kinase"/>
    <property type="match status" value="1"/>
</dbReference>
<dbReference type="CDD" id="cd00082">
    <property type="entry name" value="HisKA"/>
    <property type="match status" value="1"/>
</dbReference>
<keyword evidence="4" id="KW-0808">Transferase</keyword>
<dbReference type="InterPro" id="IPR001789">
    <property type="entry name" value="Sig_transdc_resp-reg_receiver"/>
</dbReference>
<dbReference type="SMART" id="SM00388">
    <property type="entry name" value="HisKA"/>
    <property type="match status" value="1"/>
</dbReference>
<feature type="domain" description="Histidine kinase" evidence="7">
    <location>
        <begin position="442"/>
        <end position="677"/>
    </location>
</feature>
<dbReference type="Pfam" id="PF01590">
    <property type="entry name" value="GAF"/>
    <property type="match status" value="1"/>
</dbReference>
<dbReference type="InterPro" id="IPR029016">
    <property type="entry name" value="GAF-like_dom_sf"/>
</dbReference>
<evidence type="ECO:0000256" key="5">
    <source>
        <dbReference type="ARBA" id="ARBA00022777"/>
    </source>
</evidence>
<dbReference type="Pfam" id="PF02518">
    <property type="entry name" value="HATPase_c"/>
    <property type="match status" value="1"/>
</dbReference>
<keyword evidence="10" id="KW-1185">Reference proteome</keyword>
<evidence type="ECO:0000313" key="9">
    <source>
        <dbReference type="EMBL" id="KNC54842.1"/>
    </source>
</evidence>
<dbReference type="Gene3D" id="1.10.287.130">
    <property type="match status" value="1"/>
</dbReference>
<dbReference type="AlphaFoldDB" id="A0A0L0DRF4"/>
<dbReference type="SMART" id="SM00387">
    <property type="entry name" value="HATPase_c"/>
    <property type="match status" value="1"/>
</dbReference>
<accession>A0A0L0DRF4</accession>
<dbReference type="GO" id="GO:0000155">
    <property type="term" value="F:phosphorelay sensor kinase activity"/>
    <property type="evidence" value="ECO:0007669"/>
    <property type="project" value="InterPro"/>
</dbReference>
<evidence type="ECO:0000256" key="6">
    <source>
        <dbReference type="PROSITE-ProRule" id="PRU00169"/>
    </source>
</evidence>
<dbReference type="CDD" id="cd00130">
    <property type="entry name" value="PAS"/>
    <property type="match status" value="1"/>
</dbReference>
<dbReference type="PROSITE" id="PS50109">
    <property type="entry name" value="HIS_KIN"/>
    <property type="match status" value="1"/>
</dbReference>
<dbReference type="SMART" id="SM00448">
    <property type="entry name" value="REC"/>
    <property type="match status" value="1"/>
</dbReference>
<dbReference type="InterPro" id="IPR011006">
    <property type="entry name" value="CheY-like_superfamily"/>
</dbReference>
<keyword evidence="5" id="KW-0418">Kinase</keyword>
<dbReference type="InterPro" id="IPR004358">
    <property type="entry name" value="Sig_transdc_His_kin-like_C"/>
</dbReference>
<evidence type="ECO:0000256" key="1">
    <source>
        <dbReference type="ARBA" id="ARBA00000085"/>
    </source>
</evidence>
<protein>
    <recommendedName>
        <fullName evidence="2">histidine kinase</fullName>
        <ecNumber evidence="2">2.7.13.3</ecNumber>
    </recommendedName>
</protein>
<evidence type="ECO:0000313" key="10">
    <source>
        <dbReference type="Proteomes" id="UP000054408"/>
    </source>
</evidence>
<dbReference type="InterPro" id="IPR003018">
    <property type="entry name" value="GAF"/>
</dbReference>
<evidence type="ECO:0000259" key="8">
    <source>
        <dbReference type="PROSITE" id="PS50110"/>
    </source>
</evidence>
<dbReference type="STRING" id="461836.A0A0L0DRF4"/>
<dbReference type="RefSeq" id="XP_013761739.1">
    <property type="nucleotide sequence ID" value="XM_013906285.1"/>
</dbReference>
<dbReference type="Pfam" id="PF00072">
    <property type="entry name" value="Response_reg"/>
    <property type="match status" value="1"/>
</dbReference>
<evidence type="ECO:0000256" key="3">
    <source>
        <dbReference type="ARBA" id="ARBA00022553"/>
    </source>
</evidence>
<dbReference type="EC" id="2.7.13.3" evidence="2"/>
<dbReference type="OrthoDB" id="21225at2759"/>
<dbReference type="Gene3D" id="3.40.50.2300">
    <property type="match status" value="1"/>
</dbReference>
<dbReference type="InterPro" id="IPR036097">
    <property type="entry name" value="HisK_dim/P_sf"/>
</dbReference>